<keyword evidence="12" id="KW-1185">Reference proteome</keyword>
<dbReference type="UniPathway" id="UPA00132"/>
<dbReference type="FunFam" id="3.30.465.10:FF:000033">
    <property type="entry name" value="L-gulonolactone oxidase 5"/>
    <property type="match status" value="1"/>
</dbReference>
<dbReference type="InterPro" id="IPR016166">
    <property type="entry name" value="FAD-bd_PCMH"/>
</dbReference>
<dbReference type="Pfam" id="PF04030">
    <property type="entry name" value="ALO"/>
    <property type="match status" value="1"/>
</dbReference>
<dbReference type="InterPro" id="IPR050432">
    <property type="entry name" value="FAD-linked_Oxidoreductases_BP"/>
</dbReference>
<dbReference type="GO" id="GO:0019853">
    <property type="term" value="P:L-ascorbic acid biosynthetic process"/>
    <property type="evidence" value="ECO:0007669"/>
    <property type="project" value="UniProtKB-UniPathway"/>
</dbReference>
<sequence>MASAFRSSRTSGERASAPMAPRLALLLCPLLVAAVFAPAGTVLAKPPGPAVVCDGGGAGCVVSNAYGAWGDRKQCSASAVVYPTTEEELRAAVARASRDNLKVKAVSGFSHTMPKLSCPSSAGETLLISTARYNSHIEVDVEKRVVTVDAGVGLRGLVDAVEAAGLSLVAAPYWEGVSIGGLISTGAHGSSWWGRGGAVHDHVVGLRLVVPAGRSEGFAKVVSLDGRDDALFNAARVSLGLLGLISKVTLSLESAFKRSINYSFEDDGRLEDKFMEFARAHEFADITWYPSQHKAVYRHDDRVPLNTSGDGENDFVGLQSTSILASTAVRATEKASEKARSTEGKCAMAATVVAYKWLVANGLKNRGALFTGYPVVGRQGKMQTSGSCLHSPASDALSSCAWDPRIKGLFFYETTAMFPASRFRDFLLDVKKLRDLNPDNFCGLDVYNGLLIRFVKASAAYLGQPEDSVVVDFNYFRADEPSTPRLHQDVWEELEQMAFFKYKARPHWAKNRKVAFLGVTAKYPAGLAKFQAARARLDPGRMFSSEWSEEVLLGKEGAKEDGCAMEGLCICSEDRHCNPLQGYLCRPGLVYQEARVCRYSTSSPLVVGYSTPT</sequence>
<evidence type="ECO:0000256" key="8">
    <source>
        <dbReference type="ARBA" id="ARBA00048083"/>
    </source>
</evidence>
<dbReference type="Pfam" id="PF22906">
    <property type="entry name" value="GULLO2-like_3rd"/>
    <property type="match status" value="1"/>
</dbReference>
<evidence type="ECO:0000256" key="2">
    <source>
        <dbReference type="ARBA" id="ARBA00005147"/>
    </source>
</evidence>
<feature type="signal peptide" evidence="9">
    <location>
        <begin position="1"/>
        <end position="44"/>
    </location>
</feature>
<dbReference type="GO" id="GO:0003885">
    <property type="term" value="F:D-arabinono-1,4-lactone oxidase activity"/>
    <property type="evidence" value="ECO:0007669"/>
    <property type="project" value="InterPro"/>
</dbReference>
<evidence type="ECO:0000259" key="10">
    <source>
        <dbReference type="PROSITE" id="PS51387"/>
    </source>
</evidence>
<dbReference type="EC" id="1.1.3.8" evidence="4"/>
<evidence type="ECO:0000256" key="6">
    <source>
        <dbReference type="ARBA" id="ARBA00022729"/>
    </source>
</evidence>
<dbReference type="Gene3D" id="3.30.465.10">
    <property type="match status" value="1"/>
</dbReference>
<protein>
    <recommendedName>
        <fullName evidence="4">L-gulonolactone oxidase</fullName>
        <ecNumber evidence="4">1.1.3.8</ecNumber>
    </recommendedName>
</protein>
<feature type="chain" id="PRO_5032570627" description="L-gulonolactone oxidase" evidence="9">
    <location>
        <begin position="45"/>
        <end position="613"/>
    </location>
</feature>
<evidence type="ECO:0000313" key="12">
    <source>
        <dbReference type="Proteomes" id="UP000652761"/>
    </source>
</evidence>
<dbReference type="Gene3D" id="3.30.70.2520">
    <property type="match status" value="1"/>
</dbReference>
<dbReference type="OrthoDB" id="610608at2759"/>
<evidence type="ECO:0000256" key="1">
    <source>
        <dbReference type="ARBA" id="ARBA00001974"/>
    </source>
</evidence>
<dbReference type="NCBIfam" id="TIGR01677">
    <property type="entry name" value="pln_FAD_oxido"/>
    <property type="match status" value="1"/>
</dbReference>
<proteinExistence type="inferred from homology"/>
<gene>
    <name evidence="11" type="ORF">Taro_051861</name>
</gene>
<dbReference type="InterPro" id="IPR016167">
    <property type="entry name" value="FAD-bd_PCMH_sub1"/>
</dbReference>
<dbReference type="Proteomes" id="UP000652761">
    <property type="component" value="Unassembled WGS sequence"/>
</dbReference>
<dbReference type="InterPro" id="IPR036318">
    <property type="entry name" value="FAD-bd_PCMH-like_sf"/>
</dbReference>
<evidence type="ECO:0000256" key="5">
    <source>
        <dbReference type="ARBA" id="ARBA00022644"/>
    </source>
</evidence>
<dbReference type="InterPro" id="IPR006094">
    <property type="entry name" value="Oxid_FAD_bind_N"/>
</dbReference>
<feature type="domain" description="FAD-binding PCMH-type" evidence="10">
    <location>
        <begin position="73"/>
        <end position="255"/>
    </location>
</feature>
<organism evidence="11 12">
    <name type="scientific">Colocasia esculenta</name>
    <name type="common">Wild taro</name>
    <name type="synonym">Arum esculentum</name>
    <dbReference type="NCBI Taxonomy" id="4460"/>
    <lineage>
        <taxon>Eukaryota</taxon>
        <taxon>Viridiplantae</taxon>
        <taxon>Streptophyta</taxon>
        <taxon>Embryophyta</taxon>
        <taxon>Tracheophyta</taxon>
        <taxon>Spermatophyta</taxon>
        <taxon>Magnoliopsida</taxon>
        <taxon>Liliopsida</taxon>
        <taxon>Araceae</taxon>
        <taxon>Aroideae</taxon>
        <taxon>Colocasieae</taxon>
        <taxon>Colocasia</taxon>
    </lineage>
</organism>
<evidence type="ECO:0000256" key="4">
    <source>
        <dbReference type="ARBA" id="ARBA00013121"/>
    </source>
</evidence>
<evidence type="ECO:0000256" key="9">
    <source>
        <dbReference type="SAM" id="SignalP"/>
    </source>
</evidence>
<accession>A0A843XI09</accession>
<dbReference type="Gene3D" id="3.30.43.10">
    <property type="entry name" value="Uridine Diphospho-n-acetylenolpyruvylglucosamine Reductase, domain 2"/>
    <property type="match status" value="1"/>
</dbReference>
<dbReference type="PANTHER" id="PTHR13878:SF125">
    <property type="entry name" value="L-GULONOLACTONE OXIDASE 3"/>
    <property type="match status" value="1"/>
</dbReference>
<dbReference type="Pfam" id="PF01565">
    <property type="entry name" value="FAD_binding_4"/>
    <property type="match status" value="1"/>
</dbReference>
<comment type="similarity">
    <text evidence="3">Belongs to the oxygen-dependent FAD-linked oxidoreductase family.</text>
</comment>
<dbReference type="SUPFAM" id="SSF56176">
    <property type="entry name" value="FAD-binding/transporter-associated domain-like"/>
    <property type="match status" value="1"/>
</dbReference>
<dbReference type="InterPro" id="IPR007173">
    <property type="entry name" value="ALO_C"/>
</dbReference>
<comment type="pathway">
    <text evidence="2">Cofactor biosynthesis; L-ascorbate biosynthesis.</text>
</comment>
<dbReference type="EMBL" id="NMUH01008491">
    <property type="protein sequence ID" value="MQM18863.1"/>
    <property type="molecule type" value="Genomic_DNA"/>
</dbReference>
<evidence type="ECO:0000313" key="11">
    <source>
        <dbReference type="EMBL" id="MQM18863.1"/>
    </source>
</evidence>
<comment type="caution">
    <text evidence="11">The sequence shown here is derived from an EMBL/GenBank/DDBJ whole genome shotgun (WGS) entry which is preliminary data.</text>
</comment>
<reference evidence="11" key="1">
    <citation type="submission" date="2017-07" db="EMBL/GenBank/DDBJ databases">
        <title>Taro Niue Genome Assembly and Annotation.</title>
        <authorList>
            <person name="Atibalentja N."/>
            <person name="Keating K."/>
            <person name="Fields C.J."/>
        </authorList>
    </citation>
    <scope>NUCLEOTIDE SEQUENCE</scope>
    <source>
        <strain evidence="11">Niue_2</strain>
        <tissue evidence="11">Leaf</tissue>
    </source>
</reference>
<dbReference type="AlphaFoldDB" id="A0A843XI09"/>
<dbReference type="PROSITE" id="PS51387">
    <property type="entry name" value="FAD_PCMH"/>
    <property type="match status" value="1"/>
</dbReference>
<comment type="cofactor">
    <cofactor evidence="1">
        <name>FAD</name>
        <dbReference type="ChEBI" id="CHEBI:57692"/>
    </cofactor>
</comment>
<dbReference type="InterPro" id="IPR055154">
    <property type="entry name" value="GULLO2-like_C"/>
</dbReference>
<keyword evidence="5" id="KW-0060">Ascorbate biosynthesis</keyword>
<dbReference type="GO" id="GO:0050105">
    <property type="term" value="F:L-gulonolactone oxidase activity"/>
    <property type="evidence" value="ECO:0007669"/>
    <property type="project" value="UniProtKB-EC"/>
</dbReference>
<dbReference type="GO" id="GO:0071949">
    <property type="term" value="F:FAD binding"/>
    <property type="evidence" value="ECO:0007669"/>
    <property type="project" value="InterPro"/>
</dbReference>
<keyword evidence="7" id="KW-0560">Oxidoreductase</keyword>
<evidence type="ECO:0000256" key="7">
    <source>
        <dbReference type="ARBA" id="ARBA00023002"/>
    </source>
</evidence>
<comment type="catalytic activity">
    <reaction evidence="8">
        <text>L-gulono-1,4-lactone + O2 = L-ascorbate + H2O2 + H(+)</text>
        <dbReference type="Rhea" id="RHEA:32363"/>
        <dbReference type="ChEBI" id="CHEBI:15378"/>
        <dbReference type="ChEBI" id="CHEBI:15379"/>
        <dbReference type="ChEBI" id="CHEBI:16240"/>
        <dbReference type="ChEBI" id="CHEBI:17587"/>
        <dbReference type="ChEBI" id="CHEBI:38290"/>
        <dbReference type="EC" id="1.1.3.8"/>
    </reaction>
</comment>
<dbReference type="GO" id="GO:0016020">
    <property type="term" value="C:membrane"/>
    <property type="evidence" value="ECO:0007669"/>
    <property type="project" value="InterPro"/>
</dbReference>
<name>A0A843XI09_COLES</name>
<dbReference type="PANTHER" id="PTHR13878">
    <property type="entry name" value="GULONOLACTONE OXIDASE"/>
    <property type="match status" value="1"/>
</dbReference>
<dbReference type="InterPro" id="IPR016169">
    <property type="entry name" value="FAD-bd_PCMH_sub2"/>
</dbReference>
<dbReference type="InterPro" id="IPR010030">
    <property type="entry name" value="GULO_Plant"/>
</dbReference>
<evidence type="ECO:0000256" key="3">
    <source>
        <dbReference type="ARBA" id="ARBA00005466"/>
    </source>
</evidence>
<keyword evidence="6 9" id="KW-0732">Signal</keyword>